<organism evidence="5 6">
    <name type="scientific">Paraclostridium benzoelyticum</name>
    <dbReference type="NCBI Taxonomy" id="1629550"/>
    <lineage>
        <taxon>Bacteria</taxon>
        <taxon>Bacillati</taxon>
        <taxon>Bacillota</taxon>
        <taxon>Clostridia</taxon>
        <taxon>Peptostreptococcales</taxon>
        <taxon>Peptostreptococcaceae</taxon>
        <taxon>Paraclostridium</taxon>
    </lineage>
</organism>
<dbReference type="GO" id="GO:0016485">
    <property type="term" value="P:protein processing"/>
    <property type="evidence" value="ECO:0007669"/>
    <property type="project" value="TreeGrafter"/>
</dbReference>
<sequence length="152" mass="17191">MIKVFGIGNILLGDDGIGVYVVDKIKNSKVSLKENIEFIVGETDFLYCINEIHKKDLVIIIDSTYLGKTCGSISVFNFKECNKFILKSKTSHEENLLDILIKEKPYINGYLLGIEIDKVEYSLNLSNNLFNKFEYICNDVLSIIENIINGGL</sequence>
<keyword evidence="3" id="KW-0064">Aspartyl protease</keyword>
<dbReference type="GO" id="GO:0008047">
    <property type="term" value="F:enzyme activator activity"/>
    <property type="evidence" value="ECO:0007669"/>
    <property type="project" value="InterPro"/>
</dbReference>
<evidence type="ECO:0000256" key="1">
    <source>
        <dbReference type="ARBA" id="ARBA00006814"/>
    </source>
</evidence>
<dbReference type="PRINTS" id="PR00446">
    <property type="entry name" value="HYDRGNUPTAKE"/>
</dbReference>
<dbReference type="Proteomes" id="UP000034407">
    <property type="component" value="Unassembled WGS sequence"/>
</dbReference>
<reference evidence="5 6" key="1">
    <citation type="submission" date="2015-04" db="EMBL/GenBank/DDBJ databases">
        <title>Microcin producing Clostridium sp. JC272T.</title>
        <authorList>
            <person name="Jyothsna T."/>
            <person name="Sasikala C."/>
            <person name="Ramana C."/>
        </authorList>
    </citation>
    <scope>NUCLEOTIDE SEQUENCE [LARGE SCALE GENOMIC DNA]</scope>
    <source>
        <strain evidence="5 6">JC272</strain>
    </source>
</reference>
<dbReference type="OrthoDB" id="9794619at2"/>
<evidence type="ECO:0000313" key="6">
    <source>
        <dbReference type="Proteomes" id="UP000034407"/>
    </source>
</evidence>
<evidence type="ECO:0000313" key="5">
    <source>
        <dbReference type="EMBL" id="KKY02158.1"/>
    </source>
</evidence>
<comment type="similarity">
    <text evidence="1">Belongs to the peptidase A31 family.</text>
</comment>
<keyword evidence="4" id="KW-0378">Hydrolase</keyword>
<comment type="caution">
    <text evidence="5">The sequence shown here is derived from an EMBL/GenBank/DDBJ whole genome shotgun (WGS) entry which is preliminary data.</text>
</comment>
<dbReference type="PATRIC" id="fig|1629550.3.peg.414"/>
<evidence type="ECO:0000256" key="4">
    <source>
        <dbReference type="ARBA" id="ARBA00022801"/>
    </source>
</evidence>
<accession>A0A0M3DII6</accession>
<gene>
    <name evidence="5" type="ORF">VN21_04695</name>
</gene>
<name>A0A0M3DII6_9FIRM</name>
<dbReference type="PANTHER" id="PTHR30302:SF1">
    <property type="entry name" value="HYDROGENASE 2 MATURATION PROTEASE"/>
    <property type="match status" value="1"/>
</dbReference>
<dbReference type="InterPro" id="IPR023430">
    <property type="entry name" value="Pept_HybD-like_dom_sf"/>
</dbReference>
<dbReference type="RefSeq" id="WP_046822275.1">
    <property type="nucleotide sequence ID" value="NZ_JBCLWQ010000002.1"/>
</dbReference>
<dbReference type="AlphaFoldDB" id="A0A0M3DII6"/>
<dbReference type="SUPFAM" id="SSF53163">
    <property type="entry name" value="HybD-like"/>
    <property type="match status" value="1"/>
</dbReference>
<dbReference type="NCBIfam" id="TIGR00072">
    <property type="entry name" value="hydrog_prot"/>
    <property type="match status" value="1"/>
</dbReference>
<dbReference type="Gene3D" id="3.40.50.1450">
    <property type="entry name" value="HybD-like"/>
    <property type="match status" value="1"/>
</dbReference>
<keyword evidence="2" id="KW-0645">Protease</keyword>
<evidence type="ECO:0000256" key="3">
    <source>
        <dbReference type="ARBA" id="ARBA00022750"/>
    </source>
</evidence>
<dbReference type="CDD" id="cd00518">
    <property type="entry name" value="H2MP"/>
    <property type="match status" value="1"/>
</dbReference>
<proteinExistence type="inferred from homology"/>
<dbReference type="EMBL" id="LBBT01000108">
    <property type="protein sequence ID" value="KKY02158.1"/>
    <property type="molecule type" value="Genomic_DNA"/>
</dbReference>
<keyword evidence="6" id="KW-1185">Reference proteome</keyword>
<dbReference type="Pfam" id="PF01750">
    <property type="entry name" value="HycI"/>
    <property type="match status" value="1"/>
</dbReference>
<evidence type="ECO:0000256" key="2">
    <source>
        <dbReference type="ARBA" id="ARBA00022670"/>
    </source>
</evidence>
<dbReference type="PANTHER" id="PTHR30302">
    <property type="entry name" value="HYDROGENASE 1 MATURATION PROTEASE"/>
    <property type="match status" value="1"/>
</dbReference>
<dbReference type="InterPro" id="IPR000671">
    <property type="entry name" value="Peptidase_A31"/>
</dbReference>
<dbReference type="GO" id="GO:0004190">
    <property type="term" value="F:aspartic-type endopeptidase activity"/>
    <property type="evidence" value="ECO:0007669"/>
    <property type="project" value="UniProtKB-KW"/>
</dbReference>
<evidence type="ECO:0008006" key="7">
    <source>
        <dbReference type="Google" id="ProtNLM"/>
    </source>
</evidence>
<protein>
    <recommendedName>
        <fullName evidence="7">Hydrogenase maturation protease</fullName>
    </recommendedName>
</protein>